<evidence type="ECO:0000256" key="1">
    <source>
        <dbReference type="SAM" id="MobiDB-lite"/>
    </source>
</evidence>
<dbReference type="EMBL" id="JARGDH010000001">
    <property type="protein sequence ID" value="KAL0280162.1"/>
    <property type="molecule type" value="Genomic_DNA"/>
</dbReference>
<gene>
    <name evidence="2" type="ORF">PYX00_001537</name>
</gene>
<organism evidence="2">
    <name type="scientific">Menopon gallinae</name>
    <name type="common">poultry shaft louse</name>
    <dbReference type="NCBI Taxonomy" id="328185"/>
    <lineage>
        <taxon>Eukaryota</taxon>
        <taxon>Metazoa</taxon>
        <taxon>Ecdysozoa</taxon>
        <taxon>Arthropoda</taxon>
        <taxon>Hexapoda</taxon>
        <taxon>Insecta</taxon>
        <taxon>Pterygota</taxon>
        <taxon>Neoptera</taxon>
        <taxon>Paraneoptera</taxon>
        <taxon>Psocodea</taxon>
        <taxon>Troctomorpha</taxon>
        <taxon>Phthiraptera</taxon>
        <taxon>Amblycera</taxon>
        <taxon>Menoponidae</taxon>
        <taxon>Menopon</taxon>
    </lineage>
</organism>
<dbReference type="AlphaFoldDB" id="A0AAW2IEG7"/>
<sequence>MSCSKDDRDERNERNRDDRNNRNRDDRDDTAEPGEDGRKSESPDRETRGESRGESREARRGEDGGEDDDDDGPLPPPEDDKELLFLIEFLVDTLSIRHDALMALRFDPCLLQGQNCVMLTFMHFPPMSICEKDINEDKNVGELVTLFNSGKSLVFALTEAQFENPPPVYLEVGAWKEMPHGFRIPNIQLGTARVDLSELFRMVFDKYDETPDQLPVAKSIKDSYEMSANGRVTADVGIYIRLTCLGQNIVTEFQKSDGVCNPFLFKNLESGKVYECKQTGQNKQEAPIHSCRRSTAPKADPDPEDEMYEQIYAEINGSALTVNIEKSKRKAKPKPYRLDQFCDCEIPLPPELVEGISDLSVSPVCVGKSEIPEGSVGRCQNKLIFQVPPSDKLAMPDGRNNVKYNVSTCYDGEKHGHRFQECFKVFSEGDAVMPSMPNDPDKDVFVLRITKKGKSAKGKGNLELEFRVPKEKIEPPPKPPYMIDRECGPEKQKKDKKKKKK</sequence>
<name>A0AAW2IEG7_9NEOP</name>
<protein>
    <submittedName>
        <fullName evidence="2">Uncharacterized protein</fullName>
    </submittedName>
</protein>
<feature type="region of interest" description="Disordered" evidence="1">
    <location>
        <begin position="1"/>
        <end position="79"/>
    </location>
</feature>
<evidence type="ECO:0000313" key="2">
    <source>
        <dbReference type="EMBL" id="KAL0280162.1"/>
    </source>
</evidence>
<feature type="compositionally biased region" description="Basic and acidic residues" evidence="1">
    <location>
        <begin position="1"/>
        <end position="27"/>
    </location>
</feature>
<feature type="region of interest" description="Disordered" evidence="1">
    <location>
        <begin position="453"/>
        <end position="501"/>
    </location>
</feature>
<comment type="caution">
    <text evidence="2">The sequence shown here is derived from an EMBL/GenBank/DDBJ whole genome shotgun (WGS) entry which is preliminary data.</text>
</comment>
<dbReference type="Pfam" id="PF14924">
    <property type="entry name" value="MAP10_N"/>
    <property type="match status" value="1"/>
</dbReference>
<accession>A0AAW2IEG7</accession>
<feature type="compositionally biased region" description="Basic and acidic residues" evidence="1">
    <location>
        <begin position="483"/>
        <end position="493"/>
    </location>
</feature>
<feature type="compositionally biased region" description="Basic and acidic residues" evidence="1">
    <location>
        <begin position="35"/>
        <end position="63"/>
    </location>
</feature>
<reference evidence="2" key="1">
    <citation type="journal article" date="2024" name="Gigascience">
        <title>Chromosome-level genome of the poultry shaft louse Menopon gallinae provides insight into the host-switching and adaptive evolution of parasitic lice.</title>
        <authorList>
            <person name="Xu Y."/>
            <person name="Ma L."/>
            <person name="Liu S."/>
            <person name="Liang Y."/>
            <person name="Liu Q."/>
            <person name="He Z."/>
            <person name="Tian L."/>
            <person name="Duan Y."/>
            <person name="Cai W."/>
            <person name="Li H."/>
            <person name="Song F."/>
        </authorList>
    </citation>
    <scope>NUCLEOTIDE SEQUENCE</scope>
    <source>
        <strain evidence="2">Cailab_2023a</strain>
    </source>
</reference>
<feature type="compositionally biased region" description="Basic and acidic residues" evidence="1">
    <location>
        <begin position="460"/>
        <end position="475"/>
    </location>
</feature>
<feature type="compositionally biased region" description="Acidic residues" evidence="1">
    <location>
        <begin position="64"/>
        <end position="79"/>
    </location>
</feature>
<proteinExistence type="predicted"/>